<sequence>MILLMFELYECIITVFVWVSFRGIIFFPPALVSRDCPSSAGFVSGGFG</sequence>
<gene>
    <name evidence="1" type="ORF">DARMORV10_C02P47460.1</name>
</gene>
<reference evidence="1" key="1">
    <citation type="submission" date="2021-01" db="EMBL/GenBank/DDBJ databases">
        <authorList>
            <consortium name="Genoscope - CEA"/>
            <person name="William W."/>
        </authorList>
    </citation>
    <scope>NUCLEOTIDE SEQUENCE</scope>
</reference>
<accession>A0A816K3Q0</accession>
<dbReference type="AlphaFoldDB" id="A0A816K3Q0"/>
<evidence type="ECO:0000313" key="1">
    <source>
        <dbReference type="EMBL" id="CAF1919462.1"/>
    </source>
</evidence>
<protein>
    <submittedName>
        <fullName evidence="1">(rape) hypothetical protein</fullName>
    </submittedName>
</protein>
<organism evidence="1">
    <name type="scientific">Brassica napus</name>
    <name type="common">Rape</name>
    <dbReference type="NCBI Taxonomy" id="3708"/>
    <lineage>
        <taxon>Eukaryota</taxon>
        <taxon>Viridiplantae</taxon>
        <taxon>Streptophyta</taxon>
        <taxon>Embryophyta</taxon>
        <taxon>Tracheophyta</taxon>
        <taxon>Spermatophyta</taxon>
        <taxon>Magnoliopsida</taxon>
        <taxon>eudicotyledons</taxon>
        <taxon>Gunneridae</taxon>
        <taxon>Pentapetalae</taxon>
        <taxon>rosids</taxon>
        <taxon>malvids</taxon>
        <taxon>Brassicales</taxon>
        <taxon>Brassicaceae</taxon>
        <taxon>Brassiceae</taxon>
        <taxon>Brassica</taxon>
    </lineage>
</organism>
<dbReference type="EMBL" id="HG994366">
    <property type="protein sequence ID" value="CAF1919462.1"/>
    <property type="molecule type" value="Genomic_DNA"/>
</dbReference>
<dbReference type="Proteomes" id="UP001295469">
    <property type="component" value="Chromosome C02"/>
</dbReference>
<proteinExistence type="predicted"/>
<name>A0A816K3Q0_BRANA</name>